<dbReference type="SUPFAM" id="SSF55068">
    <property type="entry name" value="Peptide methionine sulfoxide reductase"/>
    <property type="match status" value="1"/>
</dbReference>
<comment type="catalytic activity">
    <reaction evidence="2 4">
        <text>L-methionyl-[protein] + [thioredoxin]-disulfide + H2O = L-methionyl-(S)-S-oxide-[protein] + [thioredoxin]-dithiol</text>
        <dbReference type="Rhea" id="RHEA:14217"/>
        <dbReference type="Rhea" id="RHEA-COMP:10698"/>
        <dbReference type="Rhea" id="RHEA-COMP:10700"/>
        <dbReference type="Rhea" id="RHEA-COMP:12313"/>
        <dbReference type="Rhea" id="RHEA-COMP:12315"/>
        <dbReference type="ChEBI" id="CHEBI:15377"/>
        <dbReference type="ChEBI" id="CHEBI:16044"/>
        <dbReference type="ChEBI" id="CHEBI:29950"/>
        <dbReference type="ChEBI" id="CHEBI:44120"/>
        <dbReference type="ChEBI" id="CHEBI:50058"/>
        <dbReference type="EC" id="1.8.4.11"/>
    </reaction>
</comment>
<dbReference type="Gene3D" id="3.30.1060.10">
    <property type="entry name" value="Peptide methionine sulphoxide reductase MsrA"/>
    <property type="match status" value="1"/>
</dbReference>
<protein>
    <recommendedName>
        <fullName evidence="4">Peptide methionine sulfoxide reductase MsrA</fullName>
        <shortName evidence="4">Protein-methionine-S-oxide reductase</shortName>
        <ecNumber evidence="4">1.8.4.11</ecNumber>
    </recommendedName>
    <alternativeName>
        <fullName evidence="4">Peptide-methionine (S)-S-oxide reductase</fullName>
        <shortName evidence="4">Peptide Met(O) reductase</shortName>
    </alternativeName>
</protein>
<dbReference type="EMBL" id="BSNF01000008">
    <property type="protein sequence ID" value="GLQ07740.1"/>
    <property type="molecule type" value="Genomic_DNA"/>
</dbReference>
<proteinExistence type="inferred from homology"/>
<dbReference type="RefSeq" id="WP_169561792.1">
    <property type="nucleotide sequence ID" value="NZ_BSNF01000008.1"/>
</dbReference>
<dbReference type="Pfam" id="PF01625">
    <property type="entry name" value="PMSR"/>
    <property type="match status" value="1"/>
</dbReference>
<sequence>MLTRPVSLAALLIAATLAGKTTFAEAPLEVATFAGGCFWCVEKDFEHVDGVISAVSGYTGGQMPNPTYRNHGNHIEAVRITFDPSRVSYQALLDVFWRSVDPTDDGGQFCDRGNSYRTAIFANSPEQKRQAQASKAALEASSRLPAPIVTPVRDAGLWTDAEEYHQDYYLKNPIRYKFYRFNCGRDARIRDLWGDEAHKGIAAAPSSTIRPAGHRP</sequence>
<comment type="caution">
    <text evidence="7">The sequence shown here is derived from an EMBL/GenBank/DDBJ whole genome shotgun (WGS) entry which is preliminary data.</text>
</comment>
<comment type="catalytic activity">
    <reaction evidence="3 4">
        <text>[thioredoxin]-disulfide + L-methionine + H2O = L-methionine (S)-S-oxide + [thioredoxin]-dithiol</text>
        <dbReference type="Rhea" id="RHEA:19993"/>
        <dbReference type="Rhea" id="RHEA-COMP:10698"/>
        <dbReference type="Rhea" id="RHEA-COMP:10700"/>
        <dbReference type="ChEBI" id="CHEBI:15377"/>
        <dbReference type="ChEBI" id="CHEBI:29950"/>
        <dbReference type="ChEBI" id="CHEBI:50058"/>
        <dbReference type="ChEBI" id="CHEBI:57844"/>
        <dbReference type="ChEBI" id="CHEBI:58772"/>
        <dbReference type="EC" id="1.8.4.11"/>
    </reaction>
</comment>
<name>A0ABQ5U6G2_9PROT</name>
<dbReference type="NCBIfam" id="TIGR00401">
    <property type="entry name" value="msrA"/>
    <property type="match status" value="1"/>
</dbReference>
<organism evidence="7 8">
    <name type="scientific">Sneathiella chinensis</name>
    <dbReference type="NCBI Taxonomy" id="349750"/>
    <lineage>
        <taxon>Bacteria</taxon>
        <taxon>Pseudomonadati</taxon>
        <taxon>Pseudomonadota</taxon>
        <taxon>Alphaproteobacteria</taxon>
        <taxon>Sneathiellales</taxon>
        <taxon>Sneathiellaceae</taxon>
        <taxon>Sneathiella</taxon>
    </lineage>
</organism>
<feature type="chain" id="PRO_5045591724" description="Peptide methionine sulfoxide reductase MsrA" evidence="5">
    <location>
        <begin position="27"/>
        <end position="216"/>
    </location>
</feature>
<evidence type="ECO:0000256" key="2">
    <source>
        <dbReference type="ARBA" id="ARBA00047806"/>
    </source>
</evidence>
<feature type="domain" description="Peptide methionine sulphoxide reductase MsrA" evidence="6">
    <location>
        <begin position="31"/>
        <end position="177"/>
    </location>
</feature>
<comment type="function">
    <text evidence="4">Has an important function as a repair enzyme for proteins that have been inactivated by oxidation. Catalyzes the reversible oxidation-reduction of methionine sulfoxide in proteins to methionine.</text>
</comment>
<evidence type="ECO:0000313" key="7">
    <source>
        <dbReference type="EMBL" id="GLQ07740.1"/>
    </source>
</evidence>
<comment type="similarity">
    <text evidence="4">Belongs to the MsrA Met sulfoxide reductase family.</text>
</comment>
<dbReference type="HAMAP" id="MF_01401">
    <property type="entry name" value="MsrA"/>
    <property type="match status" value="1"/>
</dbReference>
<evidence type="ECO:0000256" key="5">
    <source>
        <dbReference type="SAM" id="SignalP"/>
    </source>
</evidence>
<evidence type="ECO:0000256" key="4">
    <source>
        <dbReference type="HAMAP-Rule" id="MF_01401"/>
    </source>
</evidence>
<gene>
    <name evidence="7" type="primary">msrA_2</name>
    <name evidence="4" type="synonym">msrA</name>
    <name evidence="7" type="ORF">GCM10007924_29610</name>
</gene>
<dbReference type="PANTHER" id="PTHR43774">
    <property type="entry name" value="PEPTIDE METHIONINE SULFOXIDE REDUCTASE"/>
    <property type="match status" value="1"/>
</dbReference>
<keyword evidence="5" id="KW-0732">Signal</keyword>
<dbReference type="Proteomes" id="UP001161409">
    <property type="component" value="Unassembled WGS sequence"/>
</dbReference>
<evidence type="ECO:0000259" key="6">
    <source>
        <dbReference type="Pfam" id="PF01625"/>
    </source>
</evidence>
<dbReference type="EC" id="1.8.4.11" evidence="4"/>
<evidence type="ECO:0000256" key="1">
    <source>
        <dbReference type="ARBA" id="ARBA00023002"/>
    </source>
</evidence>
<keyword evidence="8" id="KW-1185">Reference proteome</keyword>
<reference evidence="7" key="2">
    <citation type="submission" date="2023-01" db="EMBL/GenBank/DDBJ databases">
        <title>Draft genome sequence of Sneathiella chinensis strain NBRC 103408.</title>
        <authorList>
            <person name="Sun Q."/>
            <person name="Mori K."/>
        </authorList>
    </citation>
    <scope>NUCLEOTIDE SEQUENCE</scope>
    <source>
        <strain evidence="7">NBRC 103408</strain>
    </source>
</reference>
<keyword evidence="1 4" id="KW-0560">Oxidoreductase</keyword>
<evidence type="ECO:0000256" key="3">
    <source>
        <dbReference type="ARBA" id="ARBA00048782"/>
    </source>
</evidence>
<evidence type="ECO:0000313" key="8">
    <source>
        <dbReference type="Proteomes" id="UP001161409"/>
    </source>
</evidence>
<dbReference type="PANTHER" id="PTHR43774:SF1">
    <property type="entry name" value="PEPTIDE METHIONINE SULFOXIDE REDUCTASE MSRA 2"/>
    <property type="match status" value="1"/>
</dbReference>
<feature type="active site" evidence="4">
    <location>
        <position position="37"/>
    </location>
</feature>
<dbReference type="InterPro" id="IPR036509">
    <property type="entry name" value="Met_Sox_Rdtase_MsrA_sf"/>
</dbReference>
<feature type="signal peptide" evidence="5">
    <location>
        <begin position="1"/>
        <end position="26"/>
    </location>
</feature>
<reference evidence="7" key="1">
    <citation type="journal article" date="2014" name="Int. J. Syst. Evol. Microbiol.">
        <title>Complete genome of a new Firmicutes species belonging to the dominant human colonic microbiota ('Ruminococcus bicirculans') reveals two chromosomes and a selective capacity to utilize plant glucans.</title>
        <authorList>
            <consortium name="NISC Comparative Sequencing Program"/>
            <person name="Wegmann U."/>
            <person name="Louis P."/>
            <person name="Goesmann A."/>
            <person name="Henrissat B."/>
            <person name="Duncan S.H."/>
            <person name="Flint H.J."/>
        </authorList>
    </citation>
    <scope>NUCLEOTIDE SEQUENCE</scope>
    <source>
        <strain evidence="7">NBRC 103408</strain>
    </source>
</reference>
<dbReference type="InterPro" id="IPR002569">
    <property type="entry name" value="Met_Sox_Rdtase_MsrA_dom"/>
</dbReference>
<accession>A0ABQ5U6G2</accession>